<dbReference type="HAMAP" id="MF_00026">
    <property type="entry name" value="dsDNA_bind"/>
    <property type="match status" value="1"/>
</dbReference>
<proteinExistence type="inferred from homology"/>
<keyword evidence="4" id="KW-0175">Coiled coil</keyword>
<protein>
    <recommendedName>
        <fullName evidence="3">DNA-binding protein Metin_0366</fullName>
    </recommendedName>
</protein>
<dbReference type="PIRSF" id="PIRSF015730">
    <property type="entry name" value="TFAR19"/>
    <property type="match status" value="1"/>
</dbReference>
<dbReference type="InterPro" id="IPR022889">
    <property type="entry name" value="DNA_bind_arc"/>
</dbReference>
<dbReference type="RefSeq" id="WP_013099782.1">
    <property type="nucleotide sequence ID" value="NC_014122.1"/>
</dbReference>
<gene>
    <name evidence="5" type="ordered locus">Metin_0366</name>
</gene>
<dbReference type="HOGENOM" id="CLU_122978_3_0_2"/>
<reference evidence="5" key="1">
    <citation type="submission" date="2010-04" db="EMBL/GenBank/DDBJ databases">
        <title>Complete sequence of Methanocaldococcus infernus ME.</title>
        <authorList>
            <consortium name="US DOE Joint Genome Institute"/>
            <person name="Lucas S."/>
            <person name="Copeland A."/>
            <person name="Lapidus A."/>
            <person name="Cheng J.-F."/>
            <person name="Bruce D."/>
            <person name="Goodwin L."/>
            <person name="Pitluck S."/>
            <person name="Munk A.C."/>
            <person name="Detter J.C."/>
            <person name="Han C."/>
            <person name="Tapia R."/>
            <person name="Land M."/>
            <person name="Hauser L."/>
            <person name="Kyrpides N."/>
            <person name="Mikhailova N."/>
            <person name="Sieprawska-Lupa M."/>
            <person name="Whitman W.B."/>
            <person name="Woyke T."/>
        </authorList>
    </citation>
    <scope>NUCLEOTIDE SEQUENCE [LARGE SCALE GENOMIC DNA]</scope>
    <source>
        <strain evidence="5">ME</strain>
    </source>
</reference>
<dbReference type="Proteomes" id="UP000002061">
    <property type="component" value="Chromosome"/>
</dbReference>
<evidence type="ECO:0000256" key="2">
    <source>
        <dbReference type="ARBA" id="ARBA00023125"/>
    </source>
</evidence>
<dbReference type="GO" id="GO:0003677">
    <property type="term" value="F:DNA binding"/>
    <property type="evidence" value="ECO:0007669"/>
    <property type="project" value="UniProtKB-UniRule"/>
</dbReference>
<dbReference type="EMBL" id="CP002009">
    <property type="protein sequence ID" value="ADG13036.1"/>
    <property type="molecule type" value="Genomic_DNA"/>
</dbReference>
<evidence type="ECO:0000256" key="4">
    <source>
        <dbReference type="SAM" id="Coils"/>
    </source>
</evidence>
<dbReference type="GO" id="GO:0005829">
    <property type="term" value="C:cytosol"/>
    <property type="evidence" value="ECO:0007669"/>
    <property type="project" value="TreeGrafter"/>
</dbReference>
<dbReference type="STRING" id="573063.Metin_0366"/>
<feature type="coiled-coil region" evidence="4">
    <location>
        <begin position="1"/>
        <end position="41"/>
    </location>
</feature>
<dbReference type="SUPFAM" id="SSF46950">
    <property type="entry name" value="Double-stranded DNA-binding domain"/>
    <property type="match status" value="1"/>
</dbReference>
<evidence type="ECO:0000313" key="6">
    <source>
        <dbReference type="Proteomes" id="UP000002061"/>
    </source>
</evidence>
<evidence type="ECO:0000256" key="1">
    <source>
        <dbReference type="ARBA" id="ARBA00010490"/>
    </source>
</evidence>
<dbReference type="AlphaFoldDB" id="D5VR33"/>
<organism evidence="5 6">
    <name type="scientific">Methanocaldococcus infernus (strain DSM 11812 / JCM 15783 / ME)</name>
    <dbReference type="NCBI Taxonomy" id="573063"/>
    <lineage>
        <taxon>Archaea</taxon>
        <taxon>Methanobacteriati</taxon>
        <taxon>Methanobacteriota</taxon>
        <taxon>Methanomada group</taxon>
        <taxon>Methanococci</taxon>
        <taxon>Methanococcales</taxon>
        <taxon>Methanocaldococcaceae</taxon>
        <taxon>Methanocaldococcus</taxon>
    </lineage>
</organism>
<dbReference type="InterPro" id="IPR002836">
    <property type="entry name" value="PDCD5-like"/>
</dbReference>
<evidence type="ECO:0000313" key="5">
    <source>
        <dbReference type="EMBL" id="ADG13036.1"/>
    </source>
</evidence>
<dbReference type="InterPro" id="IPR036883">
    <property type="entry name" value="PDCD5-like_sf"/>
</dbReference>
<dbReference type="KEGG" id="mif:Metin_0366"/>
<dbReference type="PANTHER" id="PTHR10840">
    <property type="entry name" value="PROGRAMMED CELL DEATH PROTEIN 5"/>
    <property type="match status" value="1"/>
</dbReference>
<dbReference type="GeneID" id="9131369"/>
<evidence type="ECO:0000256" key="3">
    <source>
        <dbReference type="HAMAP-Rule" id="MF_00026"/>
    </source>
</evidence>
<dbReference type="OrthoDB" id="7912at2157"/>
<accession>D5VR33</accession>
<dbReference type="PANTHER" id="PTHR10840:SF0">
    <property type="entry name" value="PROGRAMMED CELL DEATH PROTEIN 5"/>
    <property type="match status" value="1"/>
</dbReference>
<dbReference type="Pfam" id="PF01984">
    <property type="entry name" value="dsDNA_bind"/>
    <property type="match status" value="1"/>
</dbReference>
<keyword evidence="6" id="KW-1185">Reference proteome</keyword>
<keyword evidence="2 3" id="KW-0238">DNA-binding</keyword>
<dbReference type="eggNOG" id="arCOG04179">
    <property type="taxonomic scope" value="Archaea"/>
</dbReference>
<sequence>MDIEEIKRRKLLELQKKLQEEQAKQEQLLEMELQKKALLKKILTPEARERLERIRMARPEFAAAIELQLIQLAQLGRLKIPLTDEEFKALLEKIASAKRKREIKIVRK</sequence>
<name>D5VR33_METIM</name>
<dbReference type="NCBIfam" id="NF003268">
    <property type="entry name" value="PRK04239.1"/>
    <property type="match status" value="1"/>
</dbReference>
<dbReference type="Gene3D" id="1.10.8.140">
    <property type="entry name" value="PDCD5-like"/>
    <property type="match status" value="1"/>
</dbReference>
<comment type="similarity">
    <text evidence="1 3">Belongs to the PDCD5 family.</text>
</comment>